<dbReference type="InterPro" id="IPR009057">
    <property type="entry name" value="Homeodomain-like_sf"/>
</dbReference>
<gene>
    <name evidence="6" type="ORF">LDX50_07485</name>
    <name evidence="7" type="ORF">LDX50_13455</name>
    <name evidence="8" type="ORF">LDX50_19175</name>
</gene>
<evidence type="ECO:0000313" key="7">
    <source>
        <dbReference type="EMBL" id="MCA6075884.1"/>
    </source>
</evidence>
<evidence type="ECO:0000256" key="4">
    <source>
        <dbReference type="SAM" id="MobiDB-lite"/>
    </source>
</evidence>
<dbReference type="GO" id="GO:0003700">
    <property type="term" value="F:DNA-binding transcription factor activity"/>
    <property type="evidence" value="ECO:0007669"/>
    <property type="project" value="InterPro"/>
</dbReference>
<feature type="region of interest" description="Disordered" evidence="4">
    <location>
        <begin position="168"/>
        <end position="190"/>
    </location>
</feature>
<sequence length="190" mass="21660">MIEGTELVIKNMVCPRCIQAVKSTFLNLDIPVKQIDLGKVIIDRPLQEGEYEKLAVSLKNEGFELLEDKNAKLVTAIKNALLKQIHSSHTPIHINFSSFLSDLFNHEYSYLSRLFSSVEGITIERYIIRLKVEKVKELLTYEELTLTEIADQLEYSSVSHLSSQFKKETGMTPSDFKALQNPPRSSLDEI</sequence>
<keyword evidence="9" id="KW-1185">Reference proteome</keyword>
<evidence type="ECO:0000313" key="6">
    <source>
        <dbReference type="EMBL" id="MCA6074707.1"/>
    </source>
</evidence>
<dbReference type="Proteomes" id="UP001139409">
    <property type="component" value="Unassembled WGS sequence"/>
</dbReference>
<dbReference type="InterPro" id="IPR018060">
    <property type="entry name" value="HTH_AraC"/>
</dbReference>
<keyword evidence="3" id="KW-0804">Transcription</keyword>
<dbReference type="RefSeq" id="WP_225697820.1">
    <property type="nucleotide sequence ID" value="NZ_JAIXNE010000002.1"/>
</dbReference>
<accession>A0A9X1L095</accession>
<dbReference type="PROSITE" id="PS01124">
    <property type="entry name" value="HTH_ARAC_FAMILY_2"/>
    <property type="match status" value="1"/>
</dbReference>
<name>A0A9X1L095_9BACT</name>
<dbReference type="AlphaFoldDB" id="A0A9X1L095"/>
<dbReference type="SMART" id="SM00342">
    <property type="entry name" value="HTH_ARAC"/>
    <property type="match status" value="1"/>
</dbReference>
<dbReference type="PANTHER" id="PTHR43280:SF28">
    <property type="entry name" value="HTH-TYPE TRANSCRIPTIONAL ACTIVATOR RHAS"/>
    <property type="match status" value="1"/>
</dbReference>
<dbReference type="SUPFAM" id="SSF46689">
    <property type="entry name" value="Homeodomain-like"/>
    <property type="match status" value="1"/>
</dbReference>
<evidence type="ECO:0000256" key="3">
    <source>
        <dbReference type="ARBA" id="ARBA00023163"/>
    </source>
</evidence>
<keyword evidence="2" id="KW-0238">DNA-binding</keyword>
<dbReference type="Gene3D" id="1.10.10.60">
    <property type="entry name" value="Homeodomain-like"/>
    <property type="match status" value="1"/>
</dbReference>
<protein>
    <submittedName>
        <fullName evidence="8">AraC family transcriptional regulator</fullName>
    </submittedName>
</protein>
<dbReference type="EMBL" id="JAIXNE010000002">
    <property type="protein sequence ID" value="MCA6074707.1"/>
    <property type="molecule type" value="Genomic_DNA"/>
</dbReference>
<evidence type="ECO:0000259" key="5">
    <source>
        <dbReference type="PROSITE" id="PS01124"/>
    </source>
</evidence>
<dbReference type="PANTHER" id="PTHR43280">
    <property type="entry name" value="ARAC-FAMILY TRANSCRIPTIONAL REGULATOR"/>
    <property type="match status" value="1"/>
</dbReference>
<evidence type="ECO:0000256" key="2">
    <source>
        <dbReference type="ARBA" id="ARBA00023125"/>
    </source>
</evidence>
<dbReference type="GO" id="GO:0043565">
    <property type="term" value="F:sequence-specific DNA binding"/>
    <property type="evidence" value="ECO:0007669"/>
    <property type="project" value="InterPro"/>
</dbReference>
<dbReference type="EMBL" id="JAIXNE010000004">
    <property type="protein sequence ID" value="MCA6077012.1"/>
    <property type="molecule type" value="Genomic_DNA"/>
</dbReference>
<feature type="domain" description="HTH araC/xylS-type" evidence="5">
    <location>
        <begin position="100"/>
        <end position="179"/>
    </location>
</feature>
<evidence type="ECO:0000313" key="9">
    <source>
        <dbReference type="Proteomes" id="UP001139409"/>
    </source>
</evidence>
<keyword evidence="1" id="KW-0805">Transcription regulation</keyword>
<evidence type="ECO:0000256" key="1">
    <source>
        <dbReference type="ARBA" id="ARBA00023015"/>
    </source>
</evidence>
<organism evidence="8 9">
    <name type="scientific">Fulvivirga sedimenti</name>
    <dbReference type="NCBI Taxonomy" id="2879465"/>
    <lineage>
        <taxon>Bacteria</taxon>
        <taxon>Pseudomonadati</taxon>
        <taxon>Bacteroidota</taxon>
        <taxon>Cytophagia</taxon>
        <taxon>Cytophagales</taxon>
        <taxon>Fulvivirgaceae</taxon>
        <taxon>Fulvivirga</taxon>
    </lineage>
</organism>
<dbReference type="EMBL" id="JAIXNE010000003">
    <property type="protein sequence ID" value="MCA6075884.1"/>
    <property type="molecule type" value="Genomic_DNA"/>
</dbReference>
<proteinExistence type="predicted"/>
<reference evidence="8" key="1">
    <citation type="submission" date="2021-09" db="EMBL/GenBank/DDBJ databases">
        <title>Fulvivirga sp. isolated from coastal sediment.</title>
        <authorList>
            <person name="Yu H."/>
        </authorList>
    </citation>
    <scope>NUCLEOTIDE SEQUENCE</scope>
    <source>
        <strain evidence="8">1062</strain>
    </source>
</reference>
<evidence type="ECO:0000313" key="8">
    <source>
        <dbReference type="EMBL" id="MCA6077012.1"/>
    </source>
</evidence>
<comment type="caution">
    <text evidence="8">The sequence shown here is derived from an EMBL/GenBank/DDBJ whole genome shotgun (WGS) entry which is preliminary data.</text>
</comment>
<dbReference type="Pfam" id="PF12833">
    <property type="entry name" value="HTH_18"/>
    <property type="match status" value="1"/>
</dbReference>